<dbReference type="InterPro" id="IPR005170">
    <property type="entry name" value="Transptr-assoc_dom"/>
</dbReference>
<keyword evidence="6" id="KW-0170">Cobalt</keyword>
<evidence type="ECO:0000256" key="5">
    <source>
        <dbReference type="ARBA" id="ARBA00023122"/>
    </source>
</evidence>
<dbReference type="FunFam" id="3.10.580.10:FF:000002">
    <property type="entry name" value="Magnesium/cobalt efflux protein CorC"/>
    <property type="match status" value="1"/>
</dbReference>
<evidence type="ECO:0000256" key="9">
    <source>
        <dbReference type="PROSITE-ProRule" id="PRU00703"/>
    </source>
</evidence>
<dbReference type="InterPro" id="IPR046342">
    <property type="entry name" value="CBS_dom_sf"/>
</dbReference>
<evidence type="ECO:0000256" key="4">
    <source>
        <dbReference type="ARBA" id="ARBA00022842"/>
    </source>
</evidence>
<protein>
    <recommendedName>
        <fullName evidence="8">Magnesium and cobalt efflux protein CorC</fullName>
    </recommendedName>
</protein>
<evidence type="ECO:0000256" key="8">
    <source>
        <dbReference type="ARBA" id="ARBA00040729"/>
    </source>
</evidence>
<dbReference type="Pfam" id="PF03471">
    <property type="entry name" value="CorC_HlyC"/>
    <property type="match status" value="1"/>
</dbReference>
<accession>A0A4D6XYB8</accession>
<dbReference type="SMART" id="SM00116">
    <property type="entry name" value="CBS"/>
    <property type="match status" value="2"/>
</dbReference>
<evidence type="ECO:0000313" key="12">
    <source>
        <dbReference type="Proteomes" id="UP000298677"/>
    </source>
</evidence>
<evidence type="ECO:0000256" key="3">
    <source>
        <dbReference type="ARBA" id="ARBA00022737"/>
    </source>
</evidence>
<dbReference type="PANTHER" id="PTHR22777">
    <property type="entry name" value="HEMOLYSIN-RELATED"/>
    <property type="match status" value="1"/>
</dbReference>
<evidence type="ECO:0000256" key="2">
    <source>
        <dbReference type="ARBA" id="ARBA00022448"/>
    </source>
</evidence>
<dbReference type="InterPro" id="IPR044751">
    <property type="entry name" value="Ion_transp-like_CBS"/>
</dbReference>
<dbReference type="Gene3D" id="3.10.580.10">
    <property type="entry name" value="CBS-domain"/>
    <property type="match status" value="1"/>
</dbReference>
<dbReference type="GO" id="GO:0005886">
    <property type="term" value="C:plasma membrane"/>
    <property type="evidence" value="ECO:0007669"/>
    <property type="project" value="TreeGrafter"/>
</dbReference>
<evidence type="ECO:0000313" key="11">
    <source>
        <dbReference type="EMBL" id="QCI19458.1"/>
    </source>
</evidence>
<evidence type="ECO:0000256" key="7">
    <source>
        <dbReference type="ARBA" id="ARBA00037273"/>
    </source>
</evidence>
<comment type="function">
    <text evidence="7">Plays a role in the transport of magnesium and cobalt ions.</text>
</comment>
<gene>
    <name evidence="11" type="ORF">D9V65_01755</name>
</gene>
<keyword evidence="2" id="KW-0813">Transport</keyword>
<dbReference type="PROSITE" id="PS51371">
    <property type="entry name" value="CBS"/>
    <property type="match status" value="2"/>
</dbReference>
<dbReference type="SUPFAM" id="SSF56176">
    <property type="entry name" value="FAD-binding/transporter-associated domain-like"/>
    <property type="match status" value="1"/>
</dbReference>
<keyword evidence="4" id="KW-0460">Magnesium</keyword>
<dbReference type="Pfam" id="PF21917">
    <property type="entry name" value="NMB0537_N"/>
    <property type="match status" value="1"/>
</dbReference>
<reference evidence="11 12" key="1">
    <citation type="submission" date="2018-10" db="EMBL/GenBank/DDBJ databases">
        <title>Comparative functional genomics of the obligate endosymbiont Buchnera aphidicola.</title>
        <authorList>
            <person name="Chong R.A."/>
        </authorList>
    </citation>
    <scope>NUCLEOTIDE SEQUENCE [LARGE SCALE GENOMIC DNA]</scope>
    <source>
        <strain evidence="11 12">Aoe</strain>
    </source>
</reference>
<keyword evidence="12" id="KW-1185">Reference proteome</keyword>
<dbReference type="RefSeq" id="WP_158341913.1">
    <property type="nucleotide sequence ID" value="NZ_CP033012.1"/>
</dbReference>
<dbReference type="EMBL" id="CP033012">
    <property type="protein sequence ID" value="QCI19458.1"/>
    <property type="molecule type" value="Genomic_DNA"/>
</dbReference>
<dbReference type="Proteomes" id="UP000298677">
    <property type="component" value="Chromosome"/>
</dbReference>
<dbReference type="AlphaFoldDB" id="A0A4D6XYB8"/>
<feature type="domain" description="CBS" evidence="10">
    <location>
        <begin position="61"/>
        <end position="120"/>
    </location>
</feature>
<dbReference type="GO" id="GO:0050660">
    <property type="term" value="F:flavin adenine dinucleotide binding"/>
    <property type="evidence" value="ECO:0007669"/>
    <property type="project" value="InterPro"/>
</dbReference>
<dbReference type="SMART" id="SM01091">
    <property type="entry name" value="CorC_HlyC"/>
    <property type="match status" value="1"/>
</dbReference>
<keyword evidence="3" id="KW-0677">Repeat</keyword>
<dbReference type="InterPro" id="IPR016169">
    <property type="entry name" value="FAD-bd_PCMH_sub2"/>
</dbReference>
<dbReference type="Gene3D" id="3.30.465.10">
    <property type="match status" value="1"/>
</dbReference>
<evidence type="ECO:0000259" key="10">
    <source>
        <dbReference type="PROSITE" id="PS51371"/>
    </source>
</evidence>
<dbReference type="Pfam" id="PF00571">
    <property type="entry name" value="CBS"/>
    <property type="match status" value="2"/>
</dbReference>
<keyword evidence="5 9" id="KW-0129">CBS domain</keyword>
<evidence type="ECO:0000256" key="1">
    <source>
        <dbReference type="ARBA" id="ARBA00006337"/>
    </source>
</evidence>
<evidence type="ECO:0000256" key="6">
    <source>
        <dbReference type="ARBA" id="ARBA00023285"/>
    </source>
</evidence>
<dbReference type="InterPro" id="IPR054115">
    <property type="entry name" value="CorC_N"/>
</dbReference>
<name>A0A4D6XYB8_9GAMM</name>
<dbReference type="OrthoDB" id="9797674at2"/>
<organism evidence="11 12">
    <name type="scientific">Buchnera aphidicola</name>
    <name type="common">Anoecia oenotherae</name>
    <dbReference type="NCBI Taxonomy" id="1241833"/>
    <lineage>
        <taxon>Bacteria</taxon>
        <taxon>Pseudomonadati</taxon>
        <taxon>Pseudomonadota</taxon>
        <taxon>Gammaproteobacteria</taxon>
        <taxon>Enterobacterales</taxon>
        <taxon>Erwiniaceae</taxon>
        <taxon>Buchnera</taxon>
    </lineage>
</organism>
<dbReference type="InterPro" id="IPR000644">
    <property type="entry name" value="CBS_dom"/>
</dbReference>
<feature type="domain" description="CBS" evidence="10">
    <location>
        <begin position="126"/>
        <end position="183"/>
    </location>
</feature>
<sequence length="272" mass="31768">MKKKNFFSLLFHRLFNDEPKNRKELLSLIKESEQNSLIDHTTCKMIERVIDITKRRVKEIMIPKPNIITLELTFTLEKCLNIIIKSAHSRFPVISADKNYVEGFLIAKDLLSYMKNPKKKFFVKDVLRPAIIVPESKYVDDMLKEFKAKRFHIAIVIDEFGVVSGLVTIEDILELIVGDIYDEFDTNEEENVFKINEKNFIVKGFTSIKEFNEKFNTNFKSYNVDTIGGFLTKKIERLPIEGEIISIENLKFEISILNNRHIVQMKVSILNI</sequence>
<dbReference type="PANTHER" id="PTHR22777:SF27">
    <property type="entry name" value="MAGNESIUM AND COBALT EFFLUX PROTEIN CORC"/>
    <property type="match status" value="1"/>
</dbReference>
<dbReference type="CDD" id="cd04590">
    <property type="entry name" value="CBS_pair_CorC_HlyC_assoc"/>
    <property type="match status" value="1"/>
</dbReference>
<dbReference type="SUPFAM" id="SSF54631">
    <property type="entry name" value="CBS-domain pair"/>
    <property type="match status" value="1"/>
</dbReference>
<dbReference type="InterPro" id="IPR036318">
    <property type="entry name" value="FAD-bd_PCMH-like_sf"/>
</dbReference>
<proteinExistence type="inferred from homology"/>
<comment type="similarity">
    <text evidence="1">Belongs to the UPF0053 family.</text>
</comment>